<dbReference type="AlphaFoldDB" id="A0A1W6MYC3"/>
<accession>A0A1W6MYC3</accession>
<sequence>MSDTPPSRIALVTGASRGVGRALALALAREGAHVVLLARTMGALEALDDEIAGFGGAATLVPCDLADFEALDRLGAALNERFGRLDALACVGGQLGPLTPLAHVEPKDWEMLVAVNLTANWRLLRSLDPLLRAGRSPRVLVVTSGAAHRARLKPYWGPYAVTKAGLEALARTYAAECANISEIKVMLANPGPLRTAMRAKAMPGEDPASLRTTQEFAQKAVALLRPEWSESGRLYDFPSDRLLDFAAPS</sequence>
<dbReference type="InterPro" id="IPR002347">
    <property type="entry name" value="SDR_fam"/>
</dbReference>
<dbReference type="Gene3D" id="3.40.50.720">
    <property type="entry name" value="NAD(P)-binding Rossmann-like Domain"/>
    <property type="match status" value="1"/>
</dbReference>
<dbReference type="STRING" id="655015.B1812_17570"/>
<proteinExistence type="inferred from homology"/>
<dbReference type="Pfam" id="PF00106">
    <property type="entry name" value="adh_short"/>
    <property type="match status" value="1"/>
</dbReference>
<reference evidence="3 4" key="1">
    <citation type="submission" date="2017-02" db="EMBL/GenBank/DDBJ databases">
        <authorList>
            <person name="Peterson S.W."/>
        </authorList>
    </citation>
    <scope>NUCLEOTIDE SEQUENCE [LARGE SCALE GENOMIC DNA]</scope>
    <source>
        <strain evidence="3 4">S285</strain>
    </source>
</reference>
<dbReference type="CDD" id="cd05233">
    <property type="entry name" value="SDR_c"/>
    <property type="match status" value="1"/>
</dbReference>
<dbReference type="Proteomes" id="UP000193978">
    <property type="component" value="Chromosome"/>
</dbReference>
<keyword evidence="2" id="KW-0560">Oxidoreductase</keyword>
<evidence type="ECO:0000313" key="3">
    <source>
        <dbReference type="EMBL" id="ARN82597.1"/>
    </source>
</evidence>
<evidence type="ECO:0000256" key="2">
    <source>
        <dbReference type="ARBA" id="ARBA00023002"/>
    </source>
</evidence>
<dbReference type="GO" id="GO:0016020">
    <property type="term" value="C:membrane"/>
    <property type="evidence" value="ECO:0007669"/>
    <property type="project" value="TreeGrafter"/>
</dbReference>
<protein>
    <submittedName>
        <fullName evidence="3">Oxidoreductase</fullName>
    </submittedName>
</protein>
<dbReference type="InterPro" id="IPR036291">
    <property type="entry name" value="NAD(P)-bd_dom_sf"/>
</dbReference>
<gene>
    <name evidence="3" type="ORF">B1812_17570</name>
</gene>
<organism evidence="3 4">
    <name type="scientific">Methylocystis bryophila</name>
    <dbReference type="NCBI Taxonomy" id="655015"/>
    <lineage>
        <taxon>Bacteria</taxon>
        <taxon>Pseudomonadati</taxon>
        <taxon>Pseudomonadota</taxon>
        <taxon>Alphaproteobacteria</taxon>
        <taxon>Hyphomicrobiales</taxon>
        <taxon>Methylocystaceae</taxon>
        <taxon>Methylocystis</taxon>
    </lineage>
</organism>
<dbReference type="PANTHER" id="PTHR44196:SF1">
    <property type="entry name" value="DEHYDROGENASE_REDUCTASE SDR FAMILY MEMBER 7B"/>
    <property type="match status" value="1"/>
</dbReference>
<comment type="similarity">
    <text evidence="1">Belongs to the short-chain dehydrogenases/reductases (SDR) family.</text>
</comment>
<evidence type="ECO:0000256" key="1">
    <source>
        <dbReference type="ARBA" id="ARBA00006484"/>
    </source>
</evidence>
<dbReference type="RefSeq" id="WP_085772728.1">
    <property type="nucleotide sequence ID" value="NZ_AP027149.1"/>
</dbReference>
<dbReference type="KEGG" id="mbry:B1812_17570"/>
<dbReference type="PRINTS" id="PR00081">
    <property type="entry name" value="GDHRDH"/>
</dbReference>
<evidence type="ECO:0000313" key="4">
    <source>
        <dbReference type="Proteomes" id="UP000193978"/>
    </source>
</evidence>
<dbReference type="SUPFAM" id="SSF51735">
    <property type="entry name" value="NAD(P)-binding Rossmann-fold domains"/>
    <property type="match status" value="1"/>
</dbReference>
<dbReference type="GO" id="GO:0016491">
    <property type="term" value="F:oxidoreductase activity"/>
    <property type="evidence" value="ECO:0007669"/>
    <property type="project" value="UniProtKB-KW"/>
</dbReference>
<dbReference type="InterPro" id="IPR020904">
    <property type="entry name" value="Sc_DH/Rdtase_CS"/>
</dbReference>
<dbReference type="OrthoDB" id="9790785at2"/>
<keyword evidence="4" id="KW-1185">Reference proteome</keyword>
<name>A0A1W6MYC3_9HYPH</name>
<dbReference type="EMBL" id="CP019948">
    <property type="protein sequence ID" value="ARN82597.1"/>
    <property type="molecule type" value="Genomic_DNA"/>
</dbReference>
<dbReference type="PANTHER" id="PTHR44196">
    <property type="entry name" value="DEHYDROGENASE/REDUCTASE SDR FAMILY MEMBER 7B"/>
    <property type="match status" value="1"/>
</dbReference>
<dbReference type="PROSITE" id="PS00061">
    <property type="entry name" value="ADH_SHORT"/>
    <property type="match status" value="1"/>
</dbReference>